<sequence>MRPSCLAVSLLVFLIVLSSIEGIRLEKISKSMHPKLQFKTYCSKQEGSLMKNGNGVRGDDILSKEGHCRDTKRKKAHKVFKRSHHWIPSIHEDYRGPRRHRPRHH</sequence>
<protein>
    <submittedName>
        <fullName evidence="2">Uncharacterized protein</fullName>
    </submittedName>
</protein>
<feature type="chain" id="PRO_5022897487" evidence="1">
    <location>
        <begin position="23"/>
        <end position="105"/>
    </location>
</feature>
<evidence type="ECO:0000313" key="3">
    <source>
        <dbReference type="Proteomes" id="UP000323506"/>
    </source>
</evidence>
<dbReference type="Proteomes" id="UP000323506">
    <property type="component" value="Chromosome D08"/>
</dbReference>
<keyword evidence="3" id="KW-1185">Reference proteome</keyword>
<feature type="signal peptide" evidence="1">
    <location>
        <begin position="1"/>
        <end position="22"/>
    </location>
</feature>
<dbReference type="EMBL" id="CM017708">
    <property type="protein sequence ID" value="TYG57112.1"/>
    <property type="molecule type" value="Genomic_DNA"/>
</dbReference>
<organism evidence="2 3">
    <name type="scientific">Gossypium darwinii</name>
    <name type="common">Darwin's cotton</name>
    <name type="synonym">Gossypium barbadense var. darwinii</name>
    <dbReference type="NCBI Taxonomy" id="34276"/>
    <lineage>
        <taxon>Eukaryota</taxon>
        <taxon>Viridiplantae</taxon>
        <taxon>Streptophyta</taxon>
        <taxon>Embryophyta</taxon>
        <taxon>Tracheophyta</taxon>
        <taxon>Spermatophyta</taxon>
        <taxon>Magnoliopsida</taxon>
        <taxon>eudicotyledons</taxon>
        <taxon>Gunneridae</taxon>
        <taxon>Pentapetalae</taxon>
        <taxon>rosids</taxon>
        <taxon>malvids</taxon>
        <taxon>Malvales</taxon>
        <taxon>Malvaceae</taxon>
        <taxon>Malvoideae</taxon>
        <taxon>Gossypium</taxon>
    </lineage>
</organism>
<dbReference type="AlphaFoldDB" id="A0A5D2BN62"/>
<gene>
    <name evidence="2" type="ORF">ES288_D08G117100v1</name>
</gene>
<accession>A0A5D2BN62</accession>
<evidence type="ECO:0000313" key="2">
    <source>
        <dbReference type="EMBL" id="TYG57112.1"/>
    </source>
</evidence>
<name>A0A5D2BN62_GOSDA</name>
<reference evidence="2 3" key="1">
    <citation type="submission" date="2019-06" db="EMBL/GenBank/DDBJ databases">
        <title>WGS assembly of Gossypium darwinii.</title>
        <authorList>
            <person name="Chen Z.J."/>
            <person name="Sreedasyam A."/>
            <person name="Ando A."/>
            <person name="Song Q."/>
            <person name="De L."/>
            <person name="Hulse-Kemp A."/>
            <person name="Ding M."/>
            <person name="Ye W."/>
            <person name="Kirkbride R."/>
            <person name="Jenkins J."/>
            <person name="Plott C."/>
            <person name="Lovell J."/>
            <person name="Lin Y.-M."/>
            <person name="Vaughn R."/>
            <person name="Liu B."/>
            <person name="Li W."/>
            <person name="Simpson S."/>
            <person name="Scheffler B."/>
            <person name="Saski C."/>
            <person name="Grover C."/>
            <person name="Hu G."/>
            <person name="Conover J."/>
            <person name="Carlson J."/>
            <person name="Shu S."/>
            <person name="Boston L."/>
            <person name="Williams M."/>
            <person name="Peterson D."/>
            <person name="Mcgee K."/>
            <person name="Jones D."/>
            <person name="Wendel J."/>
            <person name="Stelly D."/>
            <person name="Grimwood J."/>
            <person name="Schmutz J."/>
        </authorList>
    </citation>
    <scope>NUCLEOTIDE SEQUENCE [LARGE SCALE GENOMIC DNA]</scope>
    <source>
        <strain evidence="2">1808015.09</strain>
    </source>
</reference>
<keyword evidence="1" id="KW-0732">Signal</keyword>
<evidence type="ECO:0000256" key="1">
    <source>
        <dbReference type="SAM" id="SignalP"/>
    </source>
</evidence>
<proteinExistence type="predicted"/>